<dbReference type="EMBL" id="GECU01020992">
    <property type="protein sequence ID" value="JAS86714.1"/>
    <property type="molecule type" value="Transcribed_RNA"/>
</dbReference>
<feature type="non-terminal residue" evidence="1">
    <location>
        <position position="136"/>
    </location>
</feature>
<gene>
    <name evidence="1" type="ORF">g.59087</name>
</gene>
<reference evidence="1" key="1">
    <citation type="submission" date="2015-11" db="EMBL/GenBank/DDBJ databases">
        <title>De novo transcriptome assembly of four potential Pierce s Disease insect vectors from Arizona vineyards.</title>
        <authorList>
            <person name="Tassone E.E."/>
        </authorList>
    </citation>
    <scope>NUCLEOTIDE SEQUENCE</scope>
</reference>
<protein>
    <submittedName>
        <fullName evidence="1">Uncharacterized protein</fullName>
    </submittedName>
</protein>
<sequence length="136" mass="15588">YLMSKFENSLSEQVTEAFSEVENVNLGMKNYSAEVERTFARVVDVGVNITKLIDLFQKQEFTNEQRDDHKSFSLLQVSAHHTVRQLQLLQLVTRLEILSQCREGKIPNSIITVDKLREDLTKLTVALKADSYDLAI</sequence>
<dbReference type="AlphaFoldDB" id="A0A1B6IIG0"/>
<feature type="non-terminal residue" evidence="1">
    <location>
        <position position="1"/>
    </location>
</feature>
<evidence type="ECO:0000313" key="1">
    <source>
        <dbReference type="EMBL" id="JAS86714.1"/>
    </source>
</evidence>
<proteinExistence type="predicted"/>
<accession>A0A1B6IIG0</accession>
<name>A0A1B6IIG0_9HEMI</name>
<organism evidence="1">
    <name type="scientific">Homalodisca liturata</name>
    <dbReference type="NCBI Taxonomy" id="320908"/>
    <lineage>
        <taxon>Eukaryota</taxon>
        <taxon>Metazoa</taxon>
        <taxon>Ecdysozoa</taxon>
        <taxon>Arthropoda</taxon>
        <taxon>Hexapoda</taxon>
        <taxon>Insecta</taxon>
        <taxon>Pterygota</taxon>
        <taxon>Neoptera</taxon>
        <taxon>Paraneoptera</taxon>
        <taxon>Hemiptera</taxon>
        <taxon>Auchenorrhyncha</taxon>
        <taxon>Membracoidea</taxon>
        <taxon>Cicadellidae</taxon>
        <taxon>Cicadellinae</taxon>
        <taxon>Proconiini</taxon>
        <taxon>Homalodisca</taxon>
    </lineage>
</organism>